<dbReference type="EMBL" id="FBWC01000008">
    <property type="protein sequence ID" value="CUX15859.1"/>
    <property type="molecule type" value="Genomic_DNA"/>
</dbReference>
<sequence length="81" mass="8465">MSDIAPVAASVAHGSANYPGPVDLSGCSSGVEHNLAKVGVEGSNPFARSSFPSRYRTIKKEFQLCTMIGCATGMAFSRIAR</sequence>
<evidence type="ECO:0000313" key="1">
    <source>
        <dbReference type="EMBL" id="CUX15859.1"/>
    </source>
</evidence>
<name>A0A1S7P4F4_AGRTU</name>
<dbReference type="AlphaFoldDB" id="A0A1S7P4F4"/>
<dbReference type="Proteomes" id="UP000191897">
    <property type="component" value="Unassembled WGS sequence"/>
</dbReference>
<organism evidence="1 2">
    <name type="scientific">Agrobacterium tumefaciens str. Kerr 14</name>
    <dbReference type="NCBI Taxonomy" id="1183424"/>
    <lineage>
        <taxon>Bacteria</taxon>
        <taxon>Pseudomonadati</taxon>
        <taxon>Pseudomonadota</taxon>
        <taxon>Alphaproteobacteria</taxon>
        <taxon>Hyphomicrobiales</taxon>
        <taxon>Rhizobiaceae</taxon>
        <taxon>Rhizobium/Agrobacterium group</taxon>
        <taxon>Agrobacterium</taxon>
        <taxon>Agrobacterium tumefaciens complex</taxon>
    </lineage>
</organism>
<proteinExistence type="predicted"/>
<protein>
    <submittedName>
        <fullName evidence="1">Uncharacterized protein</fullName>
    </submittedName>
</protein>
<gene>
    <name evidence="1" type="ORF">AGR4C_Cc160059</name>
</gene>
<accession>A0A1S7P4F4</accession>
<reference evidence="1 2" key="1">
    <citation type="submission" date="2016-01" db="EMBL/GenBank/DDBJ databases">
        <authorList>
            <person name="Oliw E.H."/>
        </authorList>
    </citation>
    <scope>NUCLEOTIDE SEQUENCE [LARGE SCALE GENOMIC DNA]</scope>
    <source>
        <strain evidence="1 2">Kerr 14</strain>
    </source>
</reference>
<evidence type="ECO:0000313" key="2">
    <source>
        <dbReference type="Proteomes" id="UP000191897"/>
    </source>
</evidence>